<evidence type="ECO:0000313" key="2">
    <source>
        <dbReference type="EMBL" id="MFC4701625.1"/>
    </source>
</evidence>
<reference evidence="3" key="1">
    <citation type="journal article" date="2019" name="Int. J. Syst. Evol. Microbiol.">
        <title>The Global Catalogue of Microorganisms (GCM) 10K type strain sequencing project: providing services to taxonomists for standard genome sequencing and annotation.</title>
        <authorList>
            <consortium name="The Broad Institute Genomics Platform"/>
            <consortium name="The Broad Institute Genome Sequencing Center for Infectious Disease"/>
            <person name="Wu L."/>
            <person name="Ma J."/>
        </authorList>
    </citation>
    <scope>NUCLEOTIDE SEQUENCE [LARGE SCALE GENOMIC DNA]</scope>
    <source>
        <strain evidence="3">KACC 12507</strain>
    </source>
</reference>
<feature type="domain" description="ApaG" evidence="1">
    <location>
        <begin position="1"/>
        <end position="124"/>
    </location>
</feature>
<dbReference type="InterPro" id="IPR036767">
    <property type="entry name" value="ApaG_sf"/>
</dbReference>
<keyword evidence="3" id="KW-1185">Reference proteome</keyword>
<name>A0ABV9LZ81_9ALTE</name>
<dbReference type="EMBL" id="JBHSGU010000019">
    <property type="protein sequence ID" value="MFC4701625.1"/>
    <property type="molecule type" value="Genomic_DNA"/>
</dbReference>
<dbReference type="Pfam" id="PF04379">
    <property type="entry name" value="DUF525"/>
    <property type="match status" value="1"/>
</dbReference>
<sequence length="124" mass="13906">MSESIHISVETKYIGQQERASNDLVHVFSYTVNITNLSDRAMTLRSRYWLITNGDGEKVEVSGEGVVGEQPTIAPQQSFQYTSASLLKTQVGSMQGYYDFEQADMSTYRAHIPVFRLAVPNALH</sequence>
<organism evidence="2 3">
    <name type="scientific">Glaciecola siphonariae</name>
    <dbReference type="NCBI Taxonomy" id="521012"/>
    <lineage>
        <taxon>Bacteria</taxon>
        <taxon>Pseudomonadati</taxon>
        <taxon>Pseudomonadota</taxon>
        <taxon>Gammaproteobacteria</taxon>
        <taxon>Alteromonadales</taxon>
        <taxon>Alteromonadaceae</taxon>
        <taxon>Glaciecola</taxon>
    </lineage>
</organism>
<dbReference type="PANTHER" id="PTHR14289">
    <property type="entry name" value="F-BOX ONLY PROTEIN 3"/>
    <property type="match status" value="1"/>
</dbReference>
<dbReference type="Gene3D" id="2.60.40.1470">
    <property type="entry name" value="ApaG domain"/>
    <property type="match status" value="1"/>
</dbReference>
<dbReference type="InterPro" id="IPR007474">
    <property type="entry name" value="ApaG_domain"/>
</dbReference>
<dbReference type="PANTHER" id="PTHR14289:SF16">
    <property type="entry name" value="POLYMERASE DELTA-INTERACTING PROTEIN 2"/>
    <property type="match status" value="1"/>
</dbReference>
<dbReference type="Proteomes" id="UP001595897">
    <property type="component" value="Unassembled WGS sequence"/>
</dbReference>
<evidence type="ECO:0000259" key="1">
    <source>
        <dbReference type="PROSITE" id="PS51087"/>
    </source>
</evidence>
<accession>A0ABV9LZ81</accession>
<proteinExistence type="predicted"/>
<protein>
    <submittedName>
        <fullName evidence="2">Co2+/Mg2+ efflux protein ApaG</fullName>
    </submittedName>
</protein>
<evidence type="ECO:0000313" key="3">
    <source>
        <dbReference type="Proteomes" id="UP001595897"/>
    </source>
</evidence>
<comment type="caution">
    <text evidence="2">The sequence shown here is derived from an EMBL/GenBank/DDBJ whole genome shotgun (WGS) entry which is preliminary data.</text>
</comment>
<dbReference type="RefSeq" id="WP_382410279.1">
    <property type="nucleotide sequence ID" value="NZ_JBHSGU010000019.1"/>
</dbReference>
<dbReference type="SUPFAM" id="SSF110069">
    <property type="entry name" value="ApaG-like"/>
    <property type="match status" value="1"/>
</dbReference>
<dbReference type="PROSITE" id="PS51087">
    <property type="entry name" value="APAG"/>
    <property type="match status" value="1"/>
</dbReference>
<gene>
    <name evidence="2" type="primary">apaG</name>
    <name evidence="2" type="ORF">ACFO4O_15830</name>
</gene>
<dbReference type="NCBIfam" id="NF003967">
    <property type="entry name" value="PRK05461.1"/>
    <property type="match status" value="1"/>
</dbReference>